<proteinExistence type="inferred from homology"/>
<protein>
    <submittedName>
        <fullName evidence="9">DUF421 domain-containing protein</fullName>
    </submittedName>
</protein>
<keyword evidence="6 7" id="KW-0472">Membrane</keyword>
<evidence type="ECO:0000256" key="7">
    <source>
        <dbReference type="SAM" id="Phobius"/>
    </source>
</evidence>
<reference evidence="9" key="1">
    <citation type="submission" date="2021-03" db="EMBL/GenBank/DDBJ databases">
        <title>Bacillus suaedae sp. nov., isolated from Suaeda aralocaspica.</title>
        <authorList>
            <person name="Lei R.F.R."/>
        </authorList>
    </citation>
    <scope>NUCLEOTIDE SEQUENCE</scope>
    <source>
        <strain evidence="9">YZJH907-2</strain>
    </source>
</reference>
<keyword evidence="10" id="KW-1185">Reference proteome</keyword>
<keyword evidence="3" id="KW-1003">Cell membrane</keyword>
<feature type="transmembrane region" description="Helical" evidence="7">
    <location>
        <begin position="58"/>
        <end position="79"/>
    </location>
</feature>
<dbReference type="InterPro" id="IPR023090">
    <property type="entry name" value="UPF0702_alpha/beta_dom_sf"/>
</dbReference>
<keyword evidence="4 7" id="KW-0812">Transmembrane</keyword>
<dbReference type="AlphaFoldDB" id="A0A940WXX1"/>
<evidence type="ECO:0000256" key="4">
    <source>
        <dbReference type="ARBA" id="ARBA00022692"/>
    </source>
</evidence>
<dbReference type="InterPro" id="IPR007353">
    <property type="entry name" value="DUF421"/>
</dbReference>
<evidence type="ECO:0000256" key="6">
    <source>
        <dbReference type="ARBA" id="ARBA00023136"/>
    </source>
</evidence>
<evidence type="ECO:0000256" key="3">
    <source>
        <dbReference type="ARBA" id="ARBA00022475"/>
    </source>
</evidence>
<accession>A0A940WXX1</accession>
<dbReference type="Pfam" id="PF04239">
    <property type="entry name" value="DUF421"/>
    <property type="match status" value="1"/>
</dbReference>
<feature type="transmembrane region" description="Helical" evidence="7">
    <location>
        <begin position="34"/>
        <end position="52"/>
    </location>
</feature>
<organism evidence="9 10">
    <name type="scientific">Halalkalibacter suaedae</name>
    <dbReference type="NCBI Taxonomy" id="2822140"/>
    <lineage>
        <taxon>Bacteria</taxon>
        <taxon>Bacillati</taxon>
        <taxon>Bacillota</taxon>
        <taxon>Bacilli</taxon>
        <taxon>Bacillales</taxon>
        <taxon>Bacillaceae</taxon>
        <taxon>Halalkalibacter</taxon>
    </lineage>
</organism>
<evidence type="ECO:0000313" key="9">
    <source>
        <dbReference type="EMBL" id="MBP3950415.1"/>
    </source>
</evidence>
<comment type="subcellular location">
    <subcellularLocation>
        <location evidence="1">Cell membrane</location>
        <topology evidence="1">Multi-pass membrane protein</topology>
    </subcellularLocation>
</comment>
<evidence type="ECO:0000256" key="5">
    <source>
        <dbReference type="ARBA" id="ARBA00022989"/>
    </source>
</evidence>
<name>A0A940WXX1_9BACI</name>
<evidence type="ECO:0000313" key="10">
    <source>
        <dbReference type="Proteomes" id="UP000678228"/>
    </source>
</evidence>
<dbReference type="Gene3D" id="3.30.240.20">
    <property type="entry name" value="bsu07140 like domains"/>
    <property type="match status" value="2"/>
</dbReference>
<dbReference type="PANTHER" id="PTHR34582">
    <property type="entry name" value="UPF0702 TRANSMEMBRANE PROTEIN YCAP"/>
    <property type="match status" value="1"/>
</dbReference>
<dbReference type="EMBL" id="JAGKSQ010000002">
    <property type="protein sequence ID" value="MBP3950415.1"/>
    <property type="molecule type" value="Genomic_DNA"/>
</dbReference>
<gene>
    <name evidence="9" type="ORF">J7W16_04665</name>
</gene>
<evidence type="ECO:0000256" key="1">
    <source>
        <dbReference type="ARBA" id="ARBA00004651"/>
    </source>
</evidence>
<dbReference type="GO" id="GO:0005886">
    <property type="term" value="C:plasma membrane"/>
    <property type="evidence" value="ECO:0007669"/>
    <property type="project" value="UniProtKB-SubCell"/>
</dbReference>
<sequence length="211" mass="24407">MSEILPVLLRTVIVFVIVLFFFRITGKKEIGELSVLDVIVSLMIAELAVLAIEDPKVSMIRGLSPIFLLMFIQIGFSFVSLKSQRFRDLIEGRPVMIINNGVIDQKNMRKQGYHLDDILLQLREKDIPDIRDVRYAMLERSGTLSVFPKHAPTTFTLPFIQDGVIQEEHLALMEKSRNWLEEELKKRGYNEIASIFYCSYCNSEFYIVLKD</sequence>
<evidence type="ECO:0000259" key="8">
    <source>
        <dbReference type="Pfam" id="PF04239"/>
    </source>
</evidence>
<dbReference type="Proteomes" id="UP000678228">
    <property type="component" value="Unassembled WGS sequence"/>
</dbReference>
<comment type="similarity">
    <text evidence="2">Belongs to the UPF0702 family.</text>
</comment>
<feature type="domain" description="YetF C-terminal" evidence="8">
    <location>
        <begin position="82"/>
        <end position="200"/>
    </location>
</feature>
<keyword evidence="5 7" id="KW-1133">Transmembrane helix</keyword>
<evidence type="ECO:0000256" key="2">
    <source>
        <dbReference type="ARBA" id="ARBA00006448"/>
    </source>
</evidence>
<dbReference type="PANTHER" id="PTHR34582:SF6">
    <property type="entry name" value="UPF0702 TRANSMEMBRANE PROTEIN YCAP"/>
    <property type="match status" value="1"/>
</dbReference>
<dbReference type="RefSeq" id="WP_210596061.1">
    <property type="nucleotide sequence ID" value="NZ_JAGKSQ010000002.1"/>
</dbReference>
<feature type="transmembrane region" description="Helical" evidence="7">
    <location>
        <begin position="6"/>
        <end position="22"/>
    </location>
</feature>
<comment type="caution">
    <text evidence="9">The sequence shown here is derived from an EMBL/GenBank/DDBJ whole genome shotgun (WGS) entry which is preliminary data.</text>
</comment>